<gene>
    <name evidence="1" type="ORF">PG999_011112</name>
</gene>
<organism evidence="1 2">
    <name type="scientific">Apiospora kogelbergensis</name>
    <dbReference type="NCBI Taxonomy" id="1337665"/>
    <lineage>
        <taxon>Eukaryota</taxon>
        <taxon>Fungi</taxon>
        <taxon>Dikarya</taxon>
        <taxon>Ascomycota</taxon>
        <taxon>Pezizomycotina</taxon>
        <taxon>Sordariomycetes</taxon>
        <taxon>Xylariomycetidae</taxon>
        <taxon>Amphisphaeriales</taxon>
        <taxon>Apiosporaceae</taxon>
        <taxon>Apiospora</taxon>
    </lineage>
</organism>
<dbReference type="Proteomes" id="UP001392437">
    <property type="component" value="Unassembled WGS sequence"/>
</dbReference>
<protein>
    <submittedName>
        <fullName evidence="1">Uncharacterized protein</fullName>
    </submittedName>
</protein>
<reference evidence="1 2" key="1">
    <citation type="submission" date="2023-01" db="EMBL/GenBank/DDBJ databases">
        <title>Analysis of 21 Apiospora genomes using comparative genomics revels a genus with tremendous synthesis potential of carbohydrate active enzymes and secondary metabolites.</title>
        <authorList>
            <person name="Sorensen T."/>
        </authorList>
    </citation>
    <scope>NUCLEOTIDE SEQUENCE [LARGE SCALE GENOMIC DNA]</scope>
    <source>
        <strain evidence="1 2">CBS 117206</strain>
    </source>
</reference>
<sequence length="154" mass="16601">MGETATTREVICDSGPSTSVSLPRHGQEITTHLDQSAALGPVSFHFSRRSKTCGLPFEPPSTAESSVQPWIPGSRRTQQLKSLTDMGRSQRSWDAWKLATGLLSLVLVPACHFSLDSPLRPTAPGERSIPGGGWQSNFSAPLPSHAESRIAYGF</sequence>
<evidence type="ECO:0000313" key="2">
    <source>
        <dbReference type="Proteomes" id="UP001392437"/>
    </source>
</evidence>
<evidence type="ECO:0000313" key="1">
    <source>
        <dbReference type="EMBL" id="KAK8100738.1"/>
    </source>
</evidence>
<keyword evidence="2" id="KW-1185">Reference proteome</keyword>
<dbReference type="EMBL" id="JAQQWP010000009">
    <property type="protein sequence ID" value="KAK8100738.1"/>
    <property type="molecule type" value="Genomic_DNA"/>
</dbReference>
<comment type="caution">
    <text evidence="1">The sequence shown here is derived from an EMBL/GenBank/DDBJ whole genome shotgun (WGS) entry which is preliminary data.</text>
</comment>
<dbReference type="AlphaFoldDB" id="A0AAW0QSP5"/>
<accession>A0AAW0QSP5</accession>
<name>A0AAW0QSP5_9PEZI</name>
<proteinExistence type="predicted"/>